<evidence type="ECO:0000256" key="10">
    <source>
        <dbReference type="ARBA" id="ARBA00023167"/>
    </source>
</evidence>
<evidence type="ECO:0000256" key="4">
    <source>
        <dbReference type="ARBA" id="ARBA00022605"/>
    </source>
</evidence>
<accession>H1Q1G2</accession>
<dbReference type="EC" id="3.5.4.9" evidence="12"/>
<keyword evidence="16" id="KW-1185">Reference proteome</keyword>
<keyword evidence="3 12" id="KW-0554">One-carbon metabolism</keyword>
<comment type="catalytic activity">
    <reaction evidence="12">
        <text>(6R)-5,10-methenyltetrahydrofolate + H2O = (6R)-10-formyltetrahydrofolate + H(+)</text>
        <dbReference type="Rhea" id="RHEA:23700"/>
        <dbReference type="ChEBI" id="CHEBI:15377"/>
        <dbReference type="ChEBI" id="CHEBI:15378"/>
        <dbReference type="ChEBI" id="CHEBI:57455"/>
        <dbReference type="ChEBI" id="CHEBI:195366"/>
        <dbReference type="EC" id="3.5.4.9"/>
    </reaction>
</comment>
<dbReference type="UniPathway" id="UPA00193"/>
<dbReference type="PANTHER" id="PTHR48099">
    <property type="entry name" value="C-1-TETRAHYDROFOLATE SYNTHASE, CYTOPLASMIC-RELATED"/>
    <property type="match status" value="1"/>
</dbReference>
<feature type="binding site" evidence="12">
    <location>
        <position position="235"/>
    </location>
    <ligand>
        <name>NADP(+)</name>
        <dbReference type="ChEBI" id="CHEBI:58349"/>
    </ligand>
</feature>
<evidence type="ECO:0000256" key="9">
    <source>
        <dbReference type="ARBA" id="ARBA00023102"/>
    </source>
</evidence>
<dbReference type="CDD" id="cd01080">
    <property type="entry name" value="NAD_bind_m-THF_DH_Cyclohyd"/>
    <property type="match status" value="1"/>
</dbReference>
<reference evidence="15 16" key="1">
    <citation type="submission" date="2011-12" db="EMBL/GenBank/DDBJ databases">
        <title>The Genome Sequence of Prevotella micans F0438.</title>
        <authorList>
            <consortium name="The Broad Institute Genome Sequencing Platform"/>
            <person name="Earl A."/>
            <person name="Ward D."/>
            <person name="Feldgarden M."/>
            <person name="Gevers D."/>
            <person name="Izard J."/>
            <person name="Baranova O.V."/>
            <person name="Blanton J.M."/>
            <person name="Wade W.G."/>
            <person name="Dewhirst F.E."/>
            <person name="Young S.K."/>
            <person name="Zeng Q."/>
            <person name="Gargeya S."/>
            <person name="Fitzgerald M."/>
            <person name="Haas B."/>
            <person name="Abouelleil A."/>
            <person name="Alvarado L."/>
            <person name="Arachchi H.M."/>
            <person name="Berlin A."/>
            <person name="Chapman S.B."/>
            <person name="Gearin G."/>
            <person name="Goldberg J."/>
            <person name="Griggs A."/>
            <person name="Gujja S."/>
            <person name="Hansen M."/>
            <person name="Heiman D."/>
            <person name="Howarth C."/>
            <person name="Larimer J."/>
            <person name="Lui A."/>
            <person name="MacDonald P.J.P."/>
            <person name="McCowen C."/>
            <person name="Montmayeur A."/>
            <person name="Murphy C."/>
            <person name="Neiman D."/>
            <person name="Pearson M."/>
            <person name="Priest M."/>
            <person name="Roberts A."/>
            <person name="Saif S."/>
            <person name="Shea T."/>
            <person name="Sisk P."/>
            <person name="Stolte C."/>
            <person name="Sykes S."/>
            <person name="Wortman J."/>
            <person name="Nusbaum C."/>
            <person name="Birren B."/>
        </authorList>
    </citation>
    <scope>NUCLEOTIDE SEQUENCE [LARGE SCALE GENOMIC DNA]</scope>
    <source>
        <strain evidence="15 16">F0438</strain>
    </source>
</reference>
<comment type="pathway">
    <text evidence="1 12">One-carbon metabolism; tetrahydrofolate interconversion.</text>
</comment>
<evidence type="ECO:0000256" key="5">
    <source>
        <dbReference type="ARBA" id="ARBA00022755"/>
    </source>
</evidence>
<dbReference type="PATRIC" id="fig|883158.3.peg.762"/>
<dbReference type="Pfam" id="PF02882">
    <property type="entry name" value="THF_DHG_CYH_C"/>
    <property type="match status" value="1"/>
</dbReference>
<dbReference type="Gene3D" id="3.40.50.720">
    <property type="entry name" value="NAD(P)-binding Rossmann-like Domain"/>
    <property type="match status" value="1"/>
</dbReference>
<comment type="similarity">
    <text evidence="12">Belongs to the tetrahydrofolate dehydrogenase/cyclohydrolase family.</text>
</comment>
<evidence type="ECO:0000256" key="2">
    <source>
        <dbReference type="ARBA" id="ARBA00011738"/>
    </source>
</evidence>
<keyword evidence="5 12" id="KW-0658">Purine biosynthesis</keyword>
<dbReference type="SUPFAM" id="SSF53223">
    <property type="entry name" value="Aminoacid dehydrogenase-like, N-terminal domain"/>
    <property type="match status" value="1"/>
</dbReference>
<evidence type="ECO:0000256" key="3">
    <source>
        <dbReference type="ARBA" id="ARBA00022563"/>
    </source>
</evidence>
<dbReference type="InterPro" id="IPR020630">
    <property type="entry name" value="THF_DH/CycHdrlase_cat_dom"/>
</dbReference>
<dbReference type="STRING" id="883158.HMPREF9140_00750"/>
<dbReference type="FunFam" id="3.40.50.10860:FF:000005">
    <property type="entry name" value="C-1-tetrahydrofolate synthase, cytoplasmic, putative"/>
    <property type="match status" value="1"/>
</dbReference>
<evidence type="ECO:0000256" key="7">
    <source>
        <dbReference type="ARBA" id="ARBA00022857"/>
    </source>
</evidence>
<dbReference type="Proteomes" id="UP000016023">
    <property type="component" value="Unassembled WGS sequence"/>
</dbReference>
<keyword evidence="4 12" id="KW-0028">Amino-acid biosynthesis</keyword>
<comment type="catalytic activity">
    <reaction evidence="12">
        <text>(6R)-5,10-methylene-5,6,7,8-tetrahydrofolate + NADP(+) = (6R)-5,10-methenyltetrahydrofolate + NADPH</text>
        <dbReference type="Rhea" id="RHEA:22812"/>
        <dbReference type="ChEBI" id="CHEBI:15636"/>
        <dbReference type="ChEBI" id="CHEBI:57455"/>
        <dbReference type="ChEBI" id="CHEBI:57783"/>
        <dbReference type="ChEBI" id="CHEBI:58349"/>
        <dbReference type="EC" id="1.5.1.5"/>
    </reaction>
</comment>
<evidence type="ECO:0000256" key="6">
    <source>
        <dbReference type="ARBA" id="ARBA00022801"/>
    </source>
</evidence>
<dbReference type="Gene3D" id="3.40.50.10860">
    <property type="entry name" value="Leucine Dehydrogenase, chain A, domain 1"/>
    <property type="match status" value="1"/>
</dbReference>
<gene>
    <name evidence="12" type="primary">folD</name>
    <name evidence="15" type="ORF">HMPREF9140_00750</name>
</gene>
<dbReference type="InterPro" id="IPR036291">
    <property type="entry name" value="NAD(P)-bd_dom_sf"/>
</dbReference>
<dbReference type="EMBL" id="AGWK01000022">
    <property type="protein sequence ID" value="EHO72189.1"/>
    <property type="molecule type" value="Genomic_DNA"/>
</dbReference>
<dbReference type="eggNOG" id="COG0190">
    <property type="taxonomic scope" value="Bacteria"/>
</dbReference>
<sequence length="294" mass="32127">MEYNLIDGKATATAIKKEIAEEVKKIVASGGKKPHLAAVLVGHDGGSETYVKNKVLSCEQCGFKSTLIRFEENVTEEELLACVYKLNEEEDIDGFIVQLPLPKHIDEQKIIMAVDYKKDVDGFHPINVGRMAIGLPCFISATPLGILTLLQHYKIETSGKKCVILGRSNIVGKPMAQLMMQKQYGDATVTVCHSHSATLKEECREADIIIAAIGRPEFVTADMVKEGAVVIDVGTTRVEDATRKQGFRLCGDVKFDEVASRCSYITPVPGGVGPMTICSLMKNTLAAGKKEFYK</sequence>
<feature type="domain" description="Tetrahydrofolate dehydrogenase/cyclohydrolase NAD(P)-binding" evidence="14">
    <location>
        <begin position="140"/>
        <end position="290"/>
    </location>
</feature>
<dbReference type="GO" id="GO:0004488">
    <property type="term" value="F:methylenetetrahydrofolate dehydrogenase (NADP+) activity"/>
    <property type="evidence" value="ECO:0007669"/>
    <property type="project" value="UniProtKB-UniRule"/>
</dbReference>
<proteinExistence type="inferred from homology"/>
<dbReference type="PROSITE" id="PS00767">
    <property type="entry name" value="THF_DHG_CYH_2"/>
    <property type="match status" value="1"/>
</dbReference>
<evidence type="ECO:0000259" key="14">
    <source>
        <dbReference type="Pfam" id="PF02882"/>
    </source>
</evidence>
<evidence type="ECO:0000259" key="13">
    <source>
        <dbReference type="Pfam" id="PF00763"/>
    </source>
</evidence>
<dbReference type="EC" id="1.5.1.5" evidence="12"/>
<dbReference type="InterPro" id="IPR000672">
    <property type="entry name" value="THF_DH/CycHdrlase"/>
</dbReference>
<dbReference type="HOGENOM" id="CLU_034045_2_1_10"/>
<evidence type="ECO:0000313" key="16">
    <source>
        <dbReference type="Proteomes" id="UP000016023"/>
    </source>
</evidence>
<dbReference type="GO" id="GO:0005829">
    <property type="term" value="C:cytosol"/>
    <property type="evidence" value="ECO:0007669"/>
    <property type="project" value="TreeGrafter"/>
</dbReference>
<dbReference type="Pfam" id="PF00763">
    <property type="entry name" value="THF_DHG_CYH"/>
    <property type="match status" value="1"/>
</dbReference>
<feature type="binding site" evidence="12">
    <location>
        <begin position="166"/>
        <end position="168"/>
    </location>
    <ligand>
        <name>NADP(+)</name>
        <dbReference type="ChEBI" id="CHEBI:58349"/>
    </ligand>
</feature>
<keyword evidence="10 12" id="KW-0486">Methionine biosynthesis</keyword>
<dbReference type="InterPro" id="IPR020867">
    <property type="entry name" value="THF_DH/CycHdrlase_CS"/>
</dbReference>
<dbReference type="GO" id="GO:0000105">
    <property type="term" value="P:L-histidine biosynthetic process"/>
    <property type="evidence" value="ECO:0007669"/>
    <property type="project" value="UniProtKB-KW"/>
</dbReference>
<dbReference type="InterPro" id="IPR020631">
    <property type="entry name" value="THF_DH/CycHdrlase_NAD-bd_dom"/>
</dbReference>
<keyword evidence="7 12" id="KW-0521">NADP</keyword>
<evidence type="ECO:0000313" key="15">
    <source>
        <dbReference type="EMBL" id="EHO72189.1"/>
    </source>
</evidence>
<dbReference type="RefSeq" id="WP_006951843.1">
    <property type="nucleotide sequence ID" value="NZ_JH594521.1"/>
</dbReference>
<organism evidence="15 16">
    <name type="scientific">Prevotella micans F0438</name>
    <dbReference type="NCBI Taxonomy" id="883158"/>
    <lineage>
        <taxon>Bacteria</taxon>
        <taxon>Pseudomonadati</taxon>
        <taxon>Bacteroidota</taxon>
        <taxon>Bacteroidia</taxon>
        <taxon>Bacteroidales</taxon>
        <taxon>Prevotellaceae</taxon>
        <taxon>Prevotella</taxon>
    </lineage>
</organism>
<comment type="caution">
    <text evidence="15">The sequence shown here is derived from an EMBL/GenBank/DDBJ whole genome shotgun (WGS) entry which is preliminary data.</text>
</comment>
<evidence type="ECO:0000256" key="11">
    <source>
        <dbReference type="ARBA" id="ARBA00023268"/>
    </source>
</evidence>
<dbReference type="GO" id="GO:0006164">
    <property type="term" value="P:purine nucleotide biosynthetic process"/>
    <property type="evidence" value="ECO:0007669"/>
    <property type="project" value="UniProtKB-KW"/>
</dbReference>
<dbReference type="SUPFAM" id="SSF51735">
    <property type="entry name" value="NAD(P)-binding Rossmann-fold domains"/>
    <property type="match status" value="1"/>
</dbReference>
<evidence type="ECO:0000256" key="1">
    <source>
        <dbReference type="ARBA" id="ARBA00004777"/>
    </source>
</evidence>
<dbReference type="AlphaFoldDB" id="H1Q1G2"/>
<dbReference type="GO" id="GO:0009086">
    <property type="term" value="P:methionine biosynthetic process"/>
    <property type="evidence" value="ECO:0007669"/>
    <property type="project" value="UniProtKB-KW"/>
</dbReference>
<feature type="domain" description="Tetrahydrofolate dehydrogenase/cyclohydrolase catalytic" evidence="13">
    <location>
        <begin position="6"/>
        <end position="121"/>
    </location>
</feature>
<dbReference type="GO" id="GO:0004477">
    <property type="term" value="F:methenyltetrahydrofolate cyclohydrolase activity"/>
    <property type="evidence" value="ECO:0007669"/>
    <property type="project" value="UniProtKB-UniRule"/>
</dbReference>
<dbReference type="NCBIfam" id="NF010782">
    <property type="entry name" value="PRK14185.1"/>
    <property type="match status" value="1"/>
</dbReference>
<protein>
    <recommendedName>
        <fullName evidence="12">Bifunctional protein FolD</fullName>
    </recommendedName>
    <domain>
        <recommendedName>
            <fullName evidence="12">Methylenetetrahydrofolate dehydrogenase</fullName>
            <ecNumber evidence="12">1.5.1.5</ecNumber>
        </recommendedName>
    </domain>
    <domain>
        <recommendedName>
            <fullName evidence="12">Methenyltetrahydrofolate cyclohydrolase</fullName>
            <ecNumber evidence="12">3.5.4.9</ecNumber>
        </recommendedName>
    </domain>
</protein>
<keyword evidence="6 12" id="KW-0378">Hydrolase</keyword>
<evidence type="ECO:0000256" key="12">
    <source>
        <dbReference type="HAMAP-Rule" id="MF_01576"/>
    </source>
</evidence>
<evidence type="ECO:0000256" key="8">
    <source>
        <dbReference type="ARBA" id="ARBA00023002"/>
    </source>
</evidence>
<dbReference type="GO" id="GO:0035999">
    <property type="term" value="P:tetrahydrofolate interconversion"/>
    <property type="evidence" value="ECO:0007669"/>
    <property type="project" value="UniProtKB-UniRule"/>
</dbReference>
<dbReference type="PRINTS" id="PR00085">
    <property type="entry name" value="THFDHDRGNASE"/>
</dbReference>
<dbReference type="PANTHER" id="PTHR48099:SF5">
    <property type="entry name" value="C-1-TETRAHYDROFOLATE SYNTHASE, CYTOPLASMIC"/>
    <property type="match status" value="1"/>
</dbReference>
<keyword evidence="9 12" id="KW-0368">Histidine biosynthesis</keyword>
<keyword evidence="8 12" id="KW-0560">Oxidoreductase</keyword>
<dbReference type="FunFam" id="3.40.50.720:FF:000189">
    <property type="entry name" value="Bifunctional protein FolD"/>
    <property type="match status" value="1"/>
</dbReference>
<keyword evidence="11 12" id="KW-0511">Multifunctional enzyme</keyword>
<comment type="function">
    <text evidence="12">Catalyzes the oxidation of 5,10-methylenetetrahydrofolate to 5,10-methenyltetrahydrofolate and then the hydrolysis of 5,10-methenyltetrahydrofolate to 10-formyltetrahydrofolate.</text>
</comment>
<comment type="subunit">
    <text evidence="2 12">Homodimer.</text>
</comment>
<comment type="caution">
    <text evidence="12">Lacks conserved residue(s) required for the propagation of feature annotation.</text>
</comment>
<dbReference type="HAMAP" id="MF_01576">
    <property type="entry name" value="THF_DHG_CYH"/>
    <property type="match status" value="1"/>
</dbReference>
<dbReference type="InterPro" id="IPR046346">
    <property type="entry name" value="Aminoacid_DH-like_N_sf"/>
</dbReference>
<name>H1Q1G2_9BACT</name>